<dbReference type="SUPFAM" id="SSF140736">
    <property type="entry name" value="Rv1873-like"/>
    <property type="match status" value="1"/>
</dbReference>
<proteinExistence type="predicted"/>
<organism evidence="1 2">
    <name type="scientific">Methylorubrum extorquens</name>
    <name type="common">Methylobacterium dichloromethanicum</name>
    <name type="synonym">Methylobacterium extorquens</name>
    <dbReference type="NCBI Taxonomy" id="408"/>
    <lineage>
        <taxon>Bacteria</taxon>
        <taxon>Pseudomonadati</taxon>
        <taxon>Pseudomonadota</taxon>
        <taxon>Alphaproteobacteria</taxon>
        <taxon>Hyphomicrobiales</taxon>
        <taxon>Methylobacteriaceae</taxon>
        <taxon>Methylorubrum</taxon>
    </lineage>
</organism>
<sequence>MPDDAFDLNRFVEAQDGLYADALAELRSGRKQSHWMWFIFPQIAGLGSSAMARRYAIRSLAEAQAYLAHPLLGERLRTCTRAANAWEGRSAHALFGTPDDVKFRSSMTLFAQADPDDPDFARALAIFFEGRPDPLTLERLEQR</sequence>
<dbReference type="PIRSF" id="PIRSF008546">
    <property type="entry name" value="UCP008546"/>
    <property type="match status" value="1"/>
</dbReference>
<dbReference type="Gene3D" id="1.25.40.380">
    <property type="entry name" value="Protein of unknown function DUF1810"/>
    <property type="match status" value="1"/>
</dbReference>
<dbReference type="AlphaFoldDB" id="A0A1S1P1N6"/>
<evidence type="ECO:0000313" key="1">
    <source>
        <dbReference type="EMBL" id="OHV15139.1"/>
    </source>
</evidence>
<protein>
    <submittedName>
        <fullName evidence="1">Calpastatin</fullName>
    </submittedName>
</protein>
<dbReference type="Pfam" id="PF08837">
    <property type="entry name" value="DUF1810"/>
    <property type="match status" value="1"/>
</dbReference>
<gene>
    <name evidence="1" type="ORF">BK022_21205</name>
</gene>
<accession>A0A1S1P1N6</accession>
<dbReference type="EMBL" id="MNAO01000335">
    <property type="protein sequence ID" value="OHV15139.1"/>
    <property type="molecule type" value="Genomic_DNA"/>
</dbReference>
<reference evidence="1 2" key="1">
    <citation type="submission" date="2016-10" db="EMBL/GenBank/DDBJ databases">
        <title>Draft genome sequence of Methylobacterium extorquens CP3, a seed endophyte of Crotalaria pumila with plant growth-promoting and metal tolerance properties.</title>
        <authorList>
            <person name="Sanchez-Lopez A.S."/>
            <person name="Van Hamme J.D."/>
            <person name="Thijs S."/>
            <person name="Mcammond B.M."/>
            <person name="Stevens V."/>
            <person name="Gonzalez-Chavez M.D.C."/>
            <person name="Vangronsveld J."/>
        </authorList>
    </citation>
    <scope>NUCLEOTIDE SEQUENCE [LARGE SCALE GENOMIC DNA]</scope>
    <source>
        <strain evidence="1 2">CP3</strain>
    </source>
</reference>
<dbReference type="InterPro" id="IPR036287">
    <property type="entry name" value="Rv1873-like_sf"/>
</dbReference>
<name>A0A1S1P1N6_METEX</name>
<comment type="caution">
    <text evidence="1">The sequence shown here is derived from an EMBL/GenBank/DDBJ whole genome shotgun (WGS) entry which is preliminary data.</text>
</comment>
<evidence type="ECO:0000313" key="2">
    <source>
        <dbReference type="Proteomes" id="UP000180215"/>
    </source>
</evidence>
<dbReference type="InterPro" id="IPR014937">
    <property type="entry name" value="DUF1810"/>
</dbReference>
<dbReference type="Proteomes" id="UP000180215">
    <property type="component" value="Unassembled WGS sequence"/>
</dbReference>